<keyword evidence="1" id="KW-0547">Nucleotide-binding</keyword>
<reference evidence="1" key="1">
    <citation type="submission" date="2022-10" db="EMBL/GenBank/DDBJ databases">
        <title>Rhodococcus ferula Z13 complete genome.</title>
        <authorList>
            <person name="Long X."/>
            <person name="Zang M."/>
        </authorList>
    </citation>
    <scope>NUCLEOTIDE SEQUENCE</scope>
    <source>
        <strain evidence="1">Z13</strain>
    </source>
</reference>
<keyword evidence="2" id="KW-1185">Reference proteome</keyword>
<evidence type="ECO:0000313" key="2">
    <source>
        <dbReference type="Proteomes" id="UP001156484"/>
    </source>
</evidence>
<organism evidence="1 2">
    <name type="scientific">Rhodococcus sacchari</name>
    <dbReference type="NCBI Taxonomy" id="2962047"/>
    <lineage>
        <taxon>Bacteria</taxon>
        <taxon>Bacillati</taxon>
        <taxon>Actinomycetota</taxon>
        <taxon>Actinomycetes</taxon>
        <taxon>Mycobacteriales</taxon>
        <taxon>Nocardiaceae</taxon>
        <taxon>Rhodococcus</taxon>
    </lineage>
</organism>
<dbReference type="EMBL" id="CP107551">
    <property type="protein sequence ID" value="UYP18330.1"/>
    <property type="molecule type" value="Genomic_DNA"/>
</dbReference>
<keyword evidence="1" id="KW-0067">ATP-binding</keyword>
<accession>A0ACD4DE28</accession>
<protein>
    <submittedName>
        <fullName evidence="1">ABC transporter ATP-binding protein</fullName>
    </submittedName>
</protein>
<evidence type="ECO:0000313" key="1">
    <source>
        <dbReference type="EMBL" id="UYP18330.1"/>
    </source>
</evidence>
<proteinExistence type="predicted"/>
<sequence length="265" mass="27839">MTTELAAVSCRGVSAARGGVEVLHRVDLDVVAGSWVSLVGPNGSGKTTLLHVLAGLVPSTGALHVGGIAPGRASRRDMARAVALMPQRPVVPEGVTVKELIHLGRTPHIPRFGSETPHDVEVVDRIVERLELGSFAPRLASELSGGELQRVVLARALAQQPRVLLLDEPTSALDIGHQQQVLELVDSMRAESDLTVIAAMHDLTSASQYGERLVLLAGGRVVADGAPTDVLTTERVAAVYGARVEILDRPSGRAVLPLRGASEAS</sequence>
<gene>
    <name evidence="1" type="ORF">OED52_16950</name>
</gene>
<dbReference type="Proteomes" id="UP001156484">
    <property type="component" value="Chromosome"/>
</dbReference>
<name>A0ACD4DE28_9NOCA</name>